<dbReference type="EMBL" id="CATOUU010000871">
    <property type="protein sequence ID" value="CAI9956132.1"/>
    <property type="molecule type" value="Genomic_DNA"/>
</dbReference>
<evidence type="ECO:0000313" key="1">
    <source>
        <dbReference type="EMBL" id="CAI9956132.1"/>
    </source>
</evidence>
<reference evidence="1" key="1">
    <citation type="submission" date="2023-06" db="EMBL/GenBank/DDBJ databases">
        <authorList>
            <person name="Kurt Z."/>
        </authorList>
    </citation>
    <scope>NUCLEOTIDE SEQUENCE</scope>
</reference>
<evidence type="ECO:0000313" key="3">
    <source>
        <dbReference type="Proteomes" id="UP001642409"/>
    </source>
</evidence>
<sequence length="148" mass="17031">MEQLQLINNIRCNLNIIRISRENCKNAKQSCIINILWQKVILCIIIINYKHVDRSSTPNNQTICINNGNDKMQNLGLNLLVLTYLDFKSIGISIQKFSECLGFSETCARKQIWKSKGLEDRLTIIHDNIQPELTSSTLDFKSNITVEF</sequence>
<reference evidence="2 3" key="2">
    <citation type="submission" date="2024-07" db="EMBL/GenBank/DDBJ databases">
        <authorList>
            <person name="Akdeniz Z."/>
        </authorList>
    </citation>
    <scope>NUCLEOTIDE SEQUENCE [LARGE SCALE GENOMIC DNA]</scope>
</reference>
<keyword evidence="3" id="KW-1185">Reference proteome</keyword>
<dbReference type="EMBL" id="CAXDID020000072">
    <property type="protein sequence ID" value="CAL6015059.1"/>
    <property type="molecule type" value="Genomic_DNA"/>
</dbReference>
<organism evidence="1">
    <name type="scientific">Hexamita inflata</name>
    <dbReference type="NCBI Taxonomy" id="28002"/>
    <lineage>
        <taxon>Eukaryota</taxon>
        <taxon>Metamonada</taxon>
        <taxon>Diplomonadida</taxon>
        <taxon>Hexamitidae</taxon>
        <taxon>Hexamitinae</taxon>
        <taxon>Hexamita</taxon>
    </lineage>
</organism>
<gene>
    <name evidence="2" type="ORF">HINF_LOCUS24565</name>
    <name evidence="1" type="ORF">HINF_LOCUS43777</name>
</gene>
<evidence type="ECO:0000313" key="2">
    <source>
        <dbReference type="EMBL" id="CAL6015059.1"/>
    </source>
</evidence>
<dbReference type="AlphaFoldDB" id="A0AA86QLQ3"/>
<comment type="caution">
    <text evidence="1">The sequence shown here is derived from an EMBL/GenBank/DDBJ whole genome shotgun (WGS) entry which is preliminary data.</text>
</comment>
<accession>A0AA86QLQ3</accession>
<dbReference type="Proteomes" id="UP001642409">
    <property type="component" value="Unassembled WGS sequence"/>
</dbReference>
<proteinExistence type="predicted"/>
<name>A0AA86QLQ3_9EUKA</name>
<protein>
    <submittedName>
        <fullName evidence="2">Hypothetical_protein</fullName>
    </submittedName>
</protein>